<evidence type="ECO:0000313" key="1">
    <source>
        <dbReference type="EMBL" id="SVC50764.1"/>
    </source>
</evidence>
<reference evidence="1" key="1">
    <citation type="submission" date="2018-05" db="EMBL/GenBank/DDBJ databases">
        <authorList>
            <person name="Lanie J.A."/>
            <person name="Ng W.-L."/>
            <person name="Kazmierczak K.M."/>
            <person name="Andrzejewski T.M."/>
            <person name="Davidsen T.M."/>
            <person name="Wayne K.J."/>
            <person name="Tettelin H."/>
            <person name="Glass J.I."/>
            <person name="Rusch D."/>
            <person name="Podicherti R."/>
            <person name="Tsui H.-C.T."/>
            <person name="Winkler M.E."/>
        </authorList>
    </citation>
    <scope>NUCLEOTIDE SEQUENCE</scope>
</reference>
<proteinExistence type="predicted"/>
<gene>
    <name evidence="1" type="ORF">METZ01_LOCUS303618</name>
</gene>
<name>A0A382MP73_9ZZZZ</name>
<dbReference type="AlphaFoldDB" id="A0A382MP73"/>
<organism evidence="1">
    <name type="scientific">marine metagenome</name>
    <dbReference type="NCBI Taxonomy" id="408172"/>
    <lineage>
        <taxon>unclassified sequences</taxon>
        <taxon>metagenomes</taxon>
        <taxon>ecological metagenomes</taxon>
    </lineage>
</organism>
<dbReference type="EMBL" id="UINC01095022">
    <property type="protein sequence ID" value="SVC50764.1"/>
    <property type="molecule type" value="Genomic_DNA"/>
</dbReference>
<protein>
    <submittedName>
        <fullName evidence="1">Uncharacterized protein</fullName>
    </submittedName>
</protein>
<accession>A0A382MP73</accession>
<feature type="non-terminal residue" evidence="1">
    <location>
        <position position="97"/>
    </location>
</feature>
<sequence length="97" mass="9712">MVTKPAALASAALALAGTSEATTSALALAGASETTTSALALARASETTTSALVLARAYNLAFRGRLRLGGCLWCSLRRLGGGSALVLIGLFSHGCPY</sequence>